<gene>
    <name evidence="1" type="ORF">BURPS1710A_A1063</name>
</gene>
<proteinExistence type="predicted"/>
<dbReference type="Proteomes" id="UP000001812">
    <property type="component" value="Chromosome II"/>
</dbReference>
<accession>A0A0E1VTI9</accession>
<name>A0A0E1VTI9_BURPE</name>
<reference evidence="2" key="1">
    <citation type="submission" date="2007-08" db="EMBL/GenBank/DDBJ databases">
        <title>Annotation of Burkholderia pseudomallei 1710a.</title>
        <authorList>
            <person name="Harkins D.M."/>
            <person name="DeShazer D."/>
            <person name="Woods D.E."/>
            <person name="Brinkac L.M."/>
            <person name="Brown K.A."/>
            <person name="Hung G.C."/>
            <person name="Tuanyok A."/>
            <person name="Zhang B."/>
            <person name="Nierman W.C."/>
        </authorList>
    </citation>
    <scope>NUCLEOTIDE SEQUENCE [LARGE SCALE GENOMIC DNA]</scope>
    <source>
        <strain evidence="2">1710a</strain>
    </source>
</reference>
<evidence type="ECO:0000313" key="1">
    <source>
        <dbReference type="EMBL" id="EET03404.1"/>
    </source>
</evidence>
<dbReference type="AlphaFoldDB" id="A0A0E1VTI9"/>
<sequence length="63" mass="7026">MTVRAVARPVFPACGADRRCRHVGSQQARRRERVAGASRDYRHRRARIRVDATASPSLADIAP</sequence>
<organism evidence="1 2">
    <name type="scientific">Burkholderia pseudomallei 1710a</name>
    <dbReference type="NCBI Taxonomy" id="320371"/>
    <lineage>
        <taxon>Bacteria</taxon>
        <taxon>Pseudomonadati</taxon>
        <taxon>Pseudomonadota</taxon>
        <taxon>Betaproteobacteria</taxon>
        <taxon>Burkholderiales</taxon>
        <taxon>Burkholderiaceae</taxon>
        <taxon>Burkholderia</taxon>
        <taxon>pseudomallei group</taxon>
    </lineage>
</organism>
<dbReference type="EMBL" id="CM000833">
    <property type="protein sequence ID" value="EET03404.1"/>
    <property type="molecule type" value="Genomic_DNA"/>
</dbReference>
<evidence type="ECO:0000313" key="2">
    <source>
        <dbReference type="Proteomes" id="UP000001812"/>
    </source>
</evidence>
<protein>
    <submittedName>
        <fullName evidence="1">Uncharacterized protein</fullName>
    </submittedName>
</protein>
<reference evidence="1 2" key="2">
    <citation type="submission" date="2009-05" db="EMBL/GenBank/DDBJ databases">
        <authorList>
            <person name="Harkins D.M."/>
            <person name="DeShazer D."/>
            <person name="Woods D.E."/>
            <person name="Brinkac L.M."/>
            <person name="Brown K.A."/>
            <person name="Hung G.C."/>
            <person name="Tuanyok A."/>
            <person name="Zhang B."/>
            <person name="Nierman W.C."/>
        </authorList>
    </citation>
    <scope>NUCLEOTIDE SEQUENCE [LARGE SCALE GENOMIC DNA]</scope>
    <source>
        <strain evidence="1 2">1710a</strain>
    </source>
</reference>
<dbReference type="HOGENOM" id="CLU_2877204_0_0_4"/>